<comment type="caution">
    <text evidence="2">The sequence shown here is derived from an EMBL/GenBank/DDBJ whole genome shotgun (WGS) entry which is preliminary data.</text>
</comment>
<proteinExistence type="predicted"/>
<evidence type="ECO:0000313" key="3">
    <source>
        <dbReference type="Proteomes" id="UP000315525"/>
    </source>
</evidence>
<evidence type="ECO:0000313" key="2">
    <source>
        <dbReference type="EMBL" id="TET46396.1"/>
    </source>
</evidence>
<gene>
    <name evidence="2" type="ORF">E3J62_04365</name>
</gene>
<dbReference type="AlphaFoldDB" id="A0A523UV07"/>
<evidence type="ECO:0000256" key="1">
    <source>
        <dbReference type="SAM" id="MobiDB-lite"/>
    </source>
</evidence>
<dbReference type="EMBL" id="SOJN01000054">
    <property type="protein sequence ID" value="TET46396.1"/>
    <property type="molecule type" value="Genomic_DNA"/>
</dbReference>
<dbReference type="Proteomes" id="UP000315525">
    <property type="component" value="Unassembled WGS sequence"/>
</dbReference>
<evidence type="ECO:0008006" key="4">
    <source>
        <dbReference type="Google" id="ProtNLM"/>
    </source>
</evidence>
<reference evidence="2 3" key="1">
    <citation type="submission" date="2019-03" db="EMBL/GenBank/DDBJ databases">
        <title>Metabolic potential of uncultured bacteria and archaea associated with petroleum seepage in deep-sea sediments.</title>
        <authorList>
            <person name="Dong X."/>
            <person name="Hubert C."/>
        </authorList>
    </citation>
    <scope>NUCLEOTIDE SEQUENCE [LARGE SCALE GENOMIC DNA]</scope>
    <source>
        <strain evidence="2">E44_bin18</strain>
    </source>
</reference>
<accession>A0A523UV07</accession>
<feature type="region of interest" description="Disordered" evidence="1">
    <location>
        <begin position="71"/>
        <end position="90"/>
    </location>
</feature>
<protein>
    <recommendedName>
        <fullName evidence="4">MerR family transcriptional regulator</fullName>
    </recommendedName>
</protein>
<name>A0A523UV07_UNCT6</name>
<organism evidence="2 3">
    <name type="scientific">candidate division TA06 bacterium</name>
    <dbReference type="NCBI Taxonomy" id="2250710"/>
    <lineage>
        <taxon>Bacteria</taxon>
        <taxon>Bacteria division TA06</taxon>
    </lineage>
</organism>
<sequence>MVKGLTRDKLSYFVRAGYVSPRKVKRGSLDQNQFSEKDAFLIGRAWEYMTRYQTSPKAAFEKAARDYPQMGFNFESSSTSDSQRGKGGDG</sequence>